<evidence type="ECO:0000313" key="1">
    <source>
        <dbReference type="EMBL" id="CCD26601.1"/>
    </source>
</evidence>
<dbReference type="Pfam" id="PF11503">
    <property type="entry name" value="YNR034W-A-like"/>
    <property type="match status" value="1"/>
</dbReference>
<dbReference type="Proteomes" id="UP000000689">
    <property type="component" value="Chromosome 9"/>
</dbReference>
<keyword evidence="2" id="KW-1185">Reference proteome</keyword>
<dbReference type="eggNOG" id="ENOG502SDQE">
    <property type="taxonomic scope" value="Eukaryota"/>
</dbReference>
<gene>
    <name evidence="1" type="primary">NDAI0I00320</name>
    <name evidence="1" type="ordered locus">NDAI_0I00320</name>
</gene>
<dbReference type="SUPFAM" id="SSF160683">
    <property type="entry name" value="YNR034W-A-like"/>
    <property type="match status" value="1"/>
</dbReference>
<dbReference type="STRING" id="1071378.G0WFP0"/>
<name>G0WFP0_NAUDC</name>
<dbReference type="OrthoDB" id="4057220at2759"/>
<organism evidence="1 2">
    <name type="scientific">Naumovozyma dairenensis (strain ATCC 10597 / BCRC 20456 / CBS 421 / NBRC 0211 / NRRL Y-12639)</name>
    <name type="common">Saccharomyces dairenensis</name>
    <dbReference type="NCBI Taxonomy" id="1071378"/>
    <lineage>
        <taxon>Eukaryota</taxon>
        <taxon>Fungi</taxon>
        <taxon>Dikarya</taxon>
        <taxon>Ascomycota</taxon>
        <taxon>Saccharomycotina</taxon>
        <taxon>Saccharomycetes</taxon>
        <taxon>Saccharomycetales</taxon>
        <taxon>Saccharomycetaceae</taxon>
        <taxon>Naumovozyma</taxon>
    </lineage>
</organism>
<dbReference type="OMA" id="INHIRIW"/>
<dbReference type="GeneID" id="11496159"/>
<dbReference type="RefSeq" id="XP_003671844.1">
    <property type="nucleotide sequence ID" value="XM_003671796.1"/>
</dbReference>
<dbReference type="HOGENOM" id="CLU_173479_1_0_1"/>
<protein>
    <submittedName>
        <fullName evidence="1">Uncharacterized protein</fullName>
    </submittedName>
</protein>
<sequence>MGLSESRIPNCIGTLIFDNNNNIIDATGIGETKLKEISELSIAQLDSNGFGLLREENENLIIQLWREDDKKLPFSLKNQHLVWIRKILHILILIYVLKINHIRIWKL</sequence>
<dbReference type="AlphaFoldDB" id="G0WFP0"/>
<dbReference type="Gene3D" id="3.40.1840.10">
    <property type="entry name" value="YNR034W-A-like"/>
    <property type="match status" value="1"/>
</dbReference>
<evidence type="ECO:0000313" key="2">
    <source>
        <dbReference type="Proteomes" id="UP000000689"/>
    </source>
</evidence>
<dbReference type="InterPro" id="IPR035098">
    <property type="entry name" value="YNR034W-A/EGO2_sf"/>
</dbReference>
<dbReference type="EMBL" id="HE580275">
    <property type="protein sequence ID" value="CCD26601.1"/>
    <property type="molecule type" value="Genomic_DNA"/>
</dbReference>
<reference evidence="1 2" key="1">
    <citation type="journal article" date="2011" name="Proc. Natl. Acad. Sci. U.S.A.">
        <title>Evolutionary erosion of yeast sex chromosomes by mating-type switching accidents.</title>
        <authorList>
            <person name="Gordon J.L."/>
            <person name="Armisen D."/>
            <person name="Proux-Wera E."/>
            <person name="Oheigeartaigh S.S."/>
            <person name="Byrne K.P."/>
            <person name="Wolfe K.H."/>
        </authorList>
    </citation>
    <scope>NUCLEOTIDE SEQUENCE [LARGE SCALE GENOMIC DNA]</scope>
    <source>
        <strain evidence="2">ATCC 10597 / BCRC 20456 / CBS 421 / NBRC 0211 / NRRL Y-12639</strain>
    </source>
</reference>
<dbReference type="InterPro" id="IPR021591">
    <property type="entry name" value="YNR034W-A/EGO2"/>
</dbReference>
<proteinExistence type="predicted"/>
<dbReference type="KEGG" id="ndi:NDAI_0I00320"/>
<accession>G0WFP0</accession>